<feature type="region of interest" description="Disordered" evidence="7">
    <location>
        <begin position="1014"/>
        <end position="1072"/>
    </location>
</feature>
<feature type="compositionally biased region" description="Low complexity" evidence="7">
    <location>
        <begin position="941"/>
        <end position="958"/>
    </location>
</feature>
<name>A0A1R0H6C9_9FUNG</name>
<dbReference type="CDD" id="cd00029">
    <property type="entry name" value="C1"/>
    <property type="match status" value="1"/>
</dbReference>
<feature type="compositionally biased region" description="Polar residues" evidence="7">
    <location>
        <begin position="1057"/>
        <end position="1067"/>
    </location>
</feature>
<evidence type="ECO:0000313" key="10">
    <source>
        <dbReference type="Proteomes" id="UP000187455"/>
    </source>
</evidence>
<feature type="region of interest" description="Disordered" evidence="7">
    <location>
        <begin position="1380"/>
        <end position="1470"/>
    </location>
</feature>
<dbReference type="PROSITE" id="PS00108">
    <property type="entry name" value="PROTEIN_KINASE_ST"/>
    <property type="match status" value="1"/>
</dbReference>
<protein>
    <submittedName>
        <fullName evidence="9">Cytokinesis protein sepH</fullName>
    </submittedName>
</protein>
<dbReference type="PROSITE" id="PS50011">
    <property type="entry name" value="PROTEIN_KINASE_DOM"/>
    <property type="match status" value="1"/>
</dbReference>
<dbReference type="EMBL" id="LSSL01000422">
    <property type="protein sequence ID" value="OLY84648.1"/>
    <property type="molecule type" value="Genomic_DNA"/>
</dbReference>
<dbReference type="STRING" id="133383.A0A1R0H6C9"/>
<gene>
    <name evidence="9" type="ORF">AYI68_g1183</name>
</gene>
<keyword evidence="10" id="KW-1185">Reference proteome</keyword>
<keyword evidence="3 6" id="KW-0547">Nucleotide-binding</keyword>
<evidence type="ECO:0000256" key="1">
    <source>
        <dbReference type="ARBA" id="ARBA00022527"/>
    </source>
</evidence>
<evidence type="ECO:0000256" key="3">
    <source>
        <dbReference type="ARBA" id="ARBA00022741"/>
    </source>
</evidence>
<dbReference type="SUPFAM" id="SSF57889">
    <property type="entry name" value="Cysteine-rich domain"/>
    <property type="match status" value="1"/>
</dbReference>
<evidence type="ECO:0000256" key="6">
    <source>
        <dbReference type="PROSITE-ProRule" id="PRU10141"/>
    </source>
</evidence>
<dbReference type="Gene3D" id="1.10.510.10">
    <property type="entry name" value="Transferase(Phosphotransferase) domain 1"/>
    <property type="match status" value="1"/>
</dbReference>
<dbReference type="InterPro" id="IPR017441">
    <property type="entry name" value="Protein_kinase_ATP_BS"/>
</dbReference>
<dbReference type="PANTHER" id="PTHR11584:SF369">
    <property type="entry name" value="MITOGEN-ACTIVATED PROTEIN KINASE KINASE KINASE 19-RELATED"/>
    <property type="match status" value="1"/>
</dbReference>
<evidence type="ECO:0000256" key="4">
    <source>
        <dbReference type="ARBA" id="ARBA00022777"/>
    </source>
</evidence>
<feature type="compositionally biased region" description="Polar residues" evidence="7">
    <location>
        <begin position="1014"/>
        <end position="1027"/>
    </location>
</feature>
<dbReference type="InterPro" id="IPR011009">
    <property type="entry name" value="Kinase-like_dom_sf"/>
</dbReference>
<feature type="compositionally biased region" description="Basic and acidic residues" evidence="7">
    <location>
        <begin position="1441"/>
        <end position="1450"/>
    </location>
</feature>
<dbReference type="Pfam" id="PF00069">
    <property type="entry name" value="Pkinase"/>
    <property type="match status" value="1"/>
</dbReference>
<feature type="domain" description="Protein kinase" evidence="8">
    <location>
        <begin position="356"/>
        <end position="734"/>
    </location>
</feature>
<feature type="region of interest" description="Disordered" evidence="7">
    <location>
        <begin position="1314"/>
        <end position="1346"/>
    </location>
</feature>
<evidence type="ECO:0000256" key="5">
    <source>
        <dbReference type="ARBA" id="ARBA00022840"/>
    </source>
</evidence>
<dbReference type="PANTHER" id="PTHR11584">
    <property type="entry name" value="SERINE/THREONINE PROTEIN KINASE"/>
    <property type="match status" value="1"/>
</dbReference>
<feature type="compositionally biased region" description="Polar residues" evidence="7">
    <location>
        <begin position="1407"/>
        <end position="1419"/>
    </location>
</feature>
<keyword evidence="1" id="KW-0723">Serine/threonine-protein kinase</keyword>
<evidence type="ECO:0000313" key="9">
    <source>
        <dbReference type="EMBL" id="OLY84648.1"/>
    </source>
</evidence>
<feature type="compositionally biased region" description="Polar residues" evidence="7">
    <location>
        <begin position="1236"/>
        <end position="1251"/>
    </location>
</feature>
<reference evidence="9 10" key="1">
    <citation type="journal article" date="2016" name="Mol. Biol. Evol.">
        <title>Genome-Wide Survey of Gut Fungi (Harpellales) Reveals the First Horizontally Transferred Ubiquitin Gene from a Mosquito Host.</title>
        <authorList>
            <person name="Wang Y."/>
            <person name="White M.M."/>
            <person name="Kvist S."/>
            <person name="Moncalvo J.M."/>
        </authorList>
    </citation>
    <scope>NUCLEOTIDE SEQUENCE [LARGE SCALE GENOMIC DNA]</scope>
    <source>
        <strain evidence="9 10">ALG-7-W6</strain>
    </source>
</reference>
<dbReference type="InterPro" id="IPR008271">
    <property type="entry name" value="Ser/Thr_kinase_AS"/>
</dbReference>
<feature type="compositionally biased region" description="Polar residues" evidence="7">
    <location>
        <begin position="1383"/>
        <end position="1398"/>
    </location>
</feature>
<evidence type="ECO:0000256" key="2">
    <source>
        <dbReference type="ARBA" id="ARBA00022679"/>
    </source>
</evidence>
<sequence length="1470" mass="163851">MKPLISHSINTDDFLTQSDYIQVCSLINSLLNLNIPSSQLDQFLNDEVSVTRLFNEIKLKFSHPVSAPCLSGNTKEIQHNSDCHDHNPCSSELKNFGDKDSFHKDPSYSSNNMSSKTLHSPLLMHQNSTNHFSQSPILSPPVALSEYSEIQKYLSKKSESRDNPKIWSTSISSPTINSLDNFPHSGSPDISSGTVSKNSKSQIKISFDDSTSNGSVSPGDTFLPSYFTSKTPFPNMEDSSSRLLDNMNSTNNNKKLSILQGKIPIQNDLSLNQDKTKVHRQKYQNITSSSPKRNLEDPRFDRIWWKNISFTPDLPNLTVDSDPKTLKIDAQNSNKAVNLSPEILSKTPPKKSVIRNKSVKKSPTSKFNSILKSFEKDPCDSSKFLVQDLKHSSDSLMIDSIKENLIYHKHNSMPINASNKIKDSFKEIGQNQKENQDSNKIPLSATENNTIYNTKSHLKKDSSEKPALRPKIKKTSLKSIVPETGTVSVSPSLSRNKKKEGQTAYLFDDEKKRLTVNFENTNNVIQYQIGNCIGKGQFGSVYRALNLENGQMVAIKQIPTYKQDDGKLDEIMHEVQTLKGLSNPRIVRYYDFVVHCDLKAANILTTKKGNIKLADFGVSLNLGLMHSNDESMVVAGTPCWMAPEIIKLEGPSTSSDIWSLGCTIVELLSGKPPYSDLVSMAALYHIVEDDHPPFPENISSEMKNLRRNYSMRMSRVMKKEQTPEQGSQLNLLFLRATRELETAESLDSALHMSAKSLSIGENLISSNSIKEFKVFEDESPDTPLFDENNEDSGGNSSEDFIKSLTLLKNEDGSLESDPTDLISQFEDLSTSGKRYLSIQKVESENTVVTGPNLKPHNMRIIISNDLNRVCFVCNEIINGFCLSCIVCKSSCHKSCDRNSGPCTPITTARAMIPPNRKSSKRFRDKLLKVSLKEKRSIADNSPPTYISTTTQSTQYGSSNPDFFEQSGTKKIYSNSSIPIPNHTDISKSNSSIGKVDSVAESGSISDLRAHRNSTFNGTVSSLDTHSSFRSRETDLNAASTPQIRRKKLPEIPGSMKKSPQSQTSSLRNSHHSDGFNHEFDFQIYNENLVSVKGDISKNLHRSNSFKNSSQIVDHKDPHNGSFLNSGAFEYSGMKNTDEGGSFKSDSRPNSWLSPKQLISEISTPKKFGVFIDYSNKFRRNRIPTLTQNSEDSLNRNIDRRLGINSLYVPRVSDPYQDSYNSVKTPSHDPRKFPIVNSPSPNIKPNVNRLSKPRSISDNSFHADARLANLIQNKNIIMGSPSLRLKTKTGSYQPPVSAFNSNSFGRNNYNPINLSKSSLNRADSAKRMNNTGSYSSSQGRDRSYSNPSVASLKTDILHSDVVFNQDIIFDPVSLMPQRRMGKNFKSSNSRGVSSNNYYESDSEDESYGFSSAKGSPSTRPGSAMGSSGGLNKLRRKVSSKIFKQDKIHESDVESPNLSKSNRKKSTDCIIM</sequence>
<feature type="compositionally biased region" description="Polar residues" evidence="7">
    <location>
        <begin position="188"/>
        <end position="198"/>
    </location>
</feature>
<feature type="region of interest" description="Disordered" evidence="7">
    <location>
        <begin position="934"/>
        <end position="960"/>
    </location>
</feature>
<dbReference type="GO" id="GO:0005524">
    <property type="term" value="F:ATP binding"/>
    <property type="evidence" value="ECO:0007669"/>
    <property type="project" value="UniProtKB-UniRule"/>
</dbReference>
<dbReference type="OrthoDB" id="8693905at2759"/>
<dbReference type="GO" id="GO:0004674">
    <property type="term" value="F:protein serine/threonine kinase activity"/>
    <property type="evidence" value="ECO:0007669"/>
    <property type="project" value="UniProtKB-KW"/>
</dbReference>
<dbReference type="InterPro" id="IPR000719">
    <property type="entry name" value="Prot_kinase_dom"/>
</dbReference>
<keyword evidence="4" id="KW-0418">Kinase</keyword>
<evidence type="ECO:0000259" key="8">
    <source>
        <dbReference type="PROSITE" id="PS50011"/>
    </source>
</evidence>
<keyword evidence="5 6" id="KW-0067">ATP-binding</keyword>
<accession>A0A1R0H6C9</accession>
<comment type="caution">
    <text evidence="9">The sequence shown here is derived from an EMBL/GenBank/DDBJ whole genome shotgun (WGS) entry which is preliminary data.</text>
</comment>
<feature type="region of interest" description="Disordered" evidence="7">
    <location>
        <begin position="1219"/>
        <end position="1251"/>
    </location>
</feature>
<proteinExistence type="predicted"/>
<dbReference type="Gene3D" id="3.30.200.20">
    <property type="entry name" value="Phosphorylase Kinase, domain 1"/>
    <property type="match status" value="1"/>
</dbReference>
<dbReference type="Proteomes" id="UP000187455">
    <property type="component" value="Unassembled WGS sequence"/>
</dbReference>
<dbReference type="SMART" id="SM00220">
    <property type="entry name" value="S_TKc"/>
    <property type="match status" value="1"/>
</dbReference>
<feature type="binding site" evidence="6">
    <location>
        <position position="556"/>
    </location>
    <ligand>
        <name>ATP</name>
        <dbReference type="ChEBI" id="CHEBI:30616"/>
    </ligand>
</feature>
<dbReference type="SUPFAM" id="SSF56112">
    <property type="entry name" value="Protein kinase-like (PK-like)"/>
    <property type="match status" value="1"/>
</dbReference>
<evidence type="ECO:0000256" key="7">
    <source>
        <dbReference type="SAM" id="MobiDB-lite"/>
    </source>
</evidence>
<dbReference type="InterPro" id="IPR046349">
    <property type="entry name" value="C1-like_sf"/>
</dbReference>
<organism evidence="9 10">
    <name type="scientific">Smittium mucronatum</name>
    <dbReference type="NCBI Taxonomy" id="133383"/>
    <lineage>
        <taxon>Eukaryota</taxon>
        <taxon>Fungi</taxon>
        <taxon>Fungi incertae sedis</taxon>
        <taxon>Zoopagomycota</taxon>
        <taxon>Kickxellomycotina</taxon>
        <taxon>Harpellomycetes</taxon>
        <taxon>Harpellales</taxon>
        <taxon>Legeriomycetaceae</taxon>
        <taxon>Smittium</taxon>
    </lineage>
</organism>
<feature type="region of interest" description="Disordered" evidence="7">
    <location>
        <begin position="177"/>
        <end position="198"/>
    </location>
</feature>
<keyword evidence="2" id="KW-0808">Transferase</keyword>
<dbReference type="PROSITE" id="PS00107">
    <property type="entry name" value="PROTEIN_KINASE_ATP"/>
    <property type="match status" value="1"/>
</dbReference>